<feature type="domain" description="MAGE" evidence="9">
    <location>
        <begin position="47"/>
        <end position="107"/>
    </location>
</feature>
<keyword evidence="5" id="KW-0539">Nucleus</keyword>
<keyword evidence="11" id="KW-1185">Reference proteome</keyword>
<dbReference type="SUPFAM" id="SSF57903">
    <property type="entry name" value="FYVE/PHD zinc finger"/>
    <property type="match status" value="1"/>
</dbReference>
<feature type="compositionally biased region" description="Acidic residues" evidence="7">
    <location>
        <begin position="29"/>
        <end position="39"/>
    </location>
</feature>
<comment type="subcellular location">
    <subcellularLocation>
        <location evidence="1">Nucleus</location>
    </subcellularLocation>
</comment>
<accession>A0A9P4UHB5</accession>
<dbReference type="InterPro" id="IPR041898">
    <property type="entry name" value="MAGE_WH1"/>
</dbReference>
<evidence type="ECO:0000256" key="6">
    <source>
        <dbReference type="PROSITE-ProRule" id="PRU00146"/>
    </source>
</evidence>
<reference evidence="10" key="1">
    <citation type="journal article" date="2020" name="Stud. Mycol.">
        <title>101 Dothideomycetes genomes: a test case for predicting lifestyles and emergence of pathogens.</title>
        <authorList>
            <person name="Haridas S."/>
            <person name="Albert R."/>
            <person name="Binder M."/>
            <person name="Bloem J."/>
            <person name="Labutti K."/>
            <person name="Salamov A."/>
            <person name="Andreopoulos B."/>
            <person name="Baker S."/>
            <person name="Barry K."/>
            <person name="Bills G."/>
            <person name="Bluhm B."/>
            <person name="Cannon C."/>
            <person name="Castanera R."/>
            <person name="Culley D."/>
            <person name="Daum C."/>
            <person name="Ezra D."/>
            <person name="Gonzalez J."/>
            <person name="Henrissat B."/>
            <person name="Kuo A."/>
            <person name="Liang C."/>
            <person name="Lipzen A."/>
            <person name="Lutzoni F."/>
            <person name="Magnuson J."/>
            <person name="Mondo S."/>
            <person name="Nolan M."/>
            <person name="Ohm R."/>
            <person name="Pangilinan J."/>
            <person name="Park H.-J."/>
            <person name="Ramirez L."/>
            <person name="Alfaro M."/>
            <person name="Sun H."/>
            <person name="Tritt A."/>
            <person name="Yoshinaga Y."/>
            <person name="Zwiers L.-H."/>
            <person name="Turgeon B."/>
            <person name="Goodwin S."/>
            <person name="Spatafora J."/>
            <person name="Crous P."/>
            <person name="Grigoriev I."/>
        </authorList>
    </citation>
    <scope>NUCLEOTIDE SEQUENCE</scope>
    <source>
        <strain evidence="10">CBS 690.94</strain>
    </source>
</reference>
<dbReference type="PROSITE" id="PS50016">
    <property type="entry name" value="ZF_PHD_2"/>
    <property type="match status" value="1"/>
</dbReference>
<feature type="compositionally biased region" description="Basic residues" evidence="7">
    <location>
        <begin position="817"/>
        <end position="827"/>
    </location>
</feature>
<evidence type="ECO:0000259" key="8">
    <source>
        <dbReference type="PROSITE" id="PS50016"/>
    </source>
</evidence>
<dbReference type="SMART" id="SM00249">
    <property type="entry name" value="PHD"/>
    <property type="match status" value="1"/>
</dbReference>
<feature type="compositionally biased region" description="Polar residues" evidence="7">
    <location>
        <begin position="458"/>
        <end position="475"/>
    </location>
</feature>
<proteinExistence type="predicted"/>
<dbReference type="CDD" id="cd16039">
    <property type="entry name" value="PHD_SPP1"/>
    <property type="match status" value="1"/>
</dbReference>
<comment type="caution">
    <text evidence="10">The sequence shown here is derived from an EMBL/GenBank/DDBJ whole genome shotgun (WGS) entry which is preliminary data.</text>
</comment>
<evidence type="ECO:0000256" key="2">
    <source>
        <dbReference type="ARBA" id="ARBA00022723"/>
    </source>
</evidence>
<dbReference type="Gene3D" id="1.10.10.1210">
    <property type="entry name" value="MAGE homology domain, winged helix WH2 motif"/>
    <property type="match status" value="1"/>
</dbReference>
<dbReference type="Proteomes" id="UP000799764">
    <property type="component" value="Unassembled WGS sequence"/>
</dbReference>
<dbReference type="OrthoDB" id="436852at2759"/>
<protein>
    <submittedName>
        <fullName evidence="10">MAGE-domain-containing protein</fullName>
    </submittedName>
</protein>
<dbReference type="Pfam" id="PF00628">
    <property type="entry name" value="PHD"/>
    <property type="match status" value="1"/>
</dbReference>
<feature type="compositionally biased region" description="Basic and acidic residues" evidence="7">
    <location>
        <begin position="543"/>
        <end position="555"/>
    </location>
</feature>
<dbReference type="EMBL" id="MU001494">
    <property type="protein sequence ID" value="KAF2450020.1"/>
    <property type="molecule type" value="Genomic_DNA"/>
</dbReference>
<feature type="region of interest" description="Disordered" evidence="7">
    <location>
        <begin position="811"/>
        <end position="845"/>
    </location>
</feature>
<dbReference type="PROSITE" id="PS50838">
    <property type="entry name" value="MAGE"/>
    <property type="match status" value="1"/>
</dbReference>
<dbReference type="InterPro" id="IPR013083">
    <property type="entry name" value="Znf_RING/FYVE/PHD"/>
</dbReference>
<dbReference type="PANTHER" id="PTHR46174">
    <property type="entry name" value="CXXC-TYPE ZINC FINGER PROTEIN 1"/>
    <property type="match status" value="1"/>
</dbReference>
<feature type="region of interest" description="Disordered" evidence="7">
    <location>
        <begin position="1065"/>
        <end position="1100"/>
    </location>
</feature>
<keyword evidence="3 6" id="KW-0863">Zinc-finger</keyword>
<dbReference type="Pfam" id="PF01454">
    <property type="entry name" value="MAGE"/>
    <property type="match status" value="1"/>
</dbReference>
<dbReference type="GO" id="GO:0008270">
    <property type="term" value="F:zinc ion binding"/>
    <property type="evidence" value="ECO:0007669"/>
    <property type="project" value="UniProtKB-KW"/>
</dbReference>
<dbReference type="PROSITE" id="PS01359">
    <property type="entry name" value="ZF_PHD_1"/>
    <property type="match status" value="1"/>
</dbReference>
<keyword evidence="4" id="KW-0862">Zinc</keyword>
<dbReference type="GO" id="GO:0048188">
    <property type="term" value="C:Set1C/COMPASS complex"/>
    <property type="evidence" value="ECO:0007669"/>
    <property type="project" value="InterPro"/>
</dbReference>
<feature type="compositionally biased region" description="Basic and acidic residues" evidence="7">
    <location>
        <begin position="1065"/>
        <end position="1091"/>
    </location>
</feature>
<dbReference type="InterPro" id="IPR019786">
    <property type="entry name" value="Zinc_finger_PHD-type_CS"/>
</dbReference>
<evidence type="ECO:0000256" key="5">
    <source>
        <dbReference type="ARBA" id="ARBA00023242"/>
    </source>
</evidence>
<feature type="region of interest" description="Disordered" evidence="7">
    <location>
        <begin position="502"/>
        <end position="710"/>
    </location>
</feature>
<dbReference type="Gene3D" id="1.10.10.1200">
    <property type="entry name" value="MAGE homology domain, winged helix WH1 motif"/>
    <property type="match status" value="1"/>
</dbReference>
<sequence length="1100" mass="120055">MPALSRKRRVPIEDDDEPTPTQRRQTQVGDDDDEVDEAEQDHGSGSIAQLSKNLVRYALSCEFSRTPIKRQDVAQKVLGSHTRAFKEVFAAANTHLMDVFGMRMVELPSREKVTLRQKRAAAGAESQSKNSNIWVLQNILPEQYRSLPVLGPGIAPAPEDENHDVPDLESAYIGLYSTVISLILLSGGTLSEGKLDRFMKRMNAGDTTPIDTTEKALARMAKDGYIVKIKDTQGGEEIVDYIVGPRGKVEVGKKGVANFVRAVYGDNVEDLEERLTRSLGLGEDGEANAVNGEHGEAPVENIERRRARQQRRHLSAFCDATKPTCASGHVFPLPPLPLQLFASPPHTLPRPALPRAPMTSSNHGLRLVDTGTMSSIDSLLNPDAKQGDQQTRTEPPIAPTTYDAADALATLATLGSGHQYISRELPSPTAFTHPPRRSSSFSSHVAPVEPSPPIEQPQAHSPTLEQYHHGSNSPEAQRRQSLALARSSPAPILAPIQNLSTSLQDQAVSSPSPGRDEPQNREPASVPDEPTTSQIRVPGSPHDMNDPPALKHEPSDIPQEGLSSAVPAQSVERHQSITSESVDADTLKAIEIAKQSDLGLRAKRNASVAESVTSPTEQSKPAPSKKRPAPSNAYGIKKKGTATAKKPPSKKRRLDTEGEGHARSVTPSSKTAKSRGGKKGSQAGTPVAGSSPAPDHSSQVHPTDDEGESSEDNALYCICRKPDNHRWMIGCDGGCDDWFHGSCVNMEQADEDLVDRFICPLCQEKGRGQTTWKPMCRRDGCRKPARTTKGKESKYCSDECGTLFMSEQVQRTAGAKAPKRKSKKKGGKNGEEPTSDDDEEPTPLGGVLRAKDLKALIDQAKDIQTFKGLGSGVLSPPRTASPTKASFDGVNGTAQPADDGLALTAGETERLNALHKEKSQLKDRLEVLKDREKFVSMVKDQVTRIAEREKMKAKELCGYDSRLSWSDAEFLIWRNSRIGKASFSFMTLAPSLDQLAGFPAVDGEDTDMLMSDEQAAASESICLKKRCQKHVQWQKQNLQDARFEEVEIAESIRECEKEEKSVRERALRRGTKDKMARELRVGDADSGERNAEGWVEVVKT</sequence>
<evidence type="ECO:0000259" key="9">
    <source>
        <dbReference type="PROSITE" id="PS50838"/>
    </source>
</evidence>
<evidence type="ECO:0000256" key="1">
    <source>
        <dbReference type="ARBA" id="ARBA00004123"/>
    </source>
</evidence>
<feature type="compositionally biased region" description="Polar residues" evidence="7">
    <location>
        <begin position="502"/>
        <end position="512"/>
    </location>
</feature>
<dbReference type="PANTHER" id="PTHR46174:SF1">
    <property type="entry name" value="CXXC-TYPE ZINC FINGER PROTEIN 1"/>
    <property type="match status" value="1"/>
</dbReference>
<evidence type="ECO:0000256" key="3">
    <source>
        <dbReference type="ARBA" id="ARBA00022771"/>
    </source>
</evidence>
<feature type="compositionally biased region" description="Polar residues" evidence="7">
    <location>
        <begin position="608"/>
        <end position="618"/>
    </location>
</feature>
<dbReference type="GO" id="GO:0045893">
    <property type="term" value="P:positive regulation of DNA-templated transcription"/>
    <property type="evidence" value="ECO:0007669"/>
    <property type="project" value="TreeGrafter"/>
</dbReference>
<name>A0A9P4UHB5_9PLEO</name>
<evidence type="ECO:0000313" key="10">
    <source>
        <dbReference type="EMBL" id="KAF2450020.1"/>
    </source>
</evidence>
<organism evidence="10 11">
    <name type="scientific">Karstenula rhodostoma CBS 690.94</name>
    <dbReference type="NCBI Taxonomy" id="1392251"/>
    <lineage>
        <taxon>Eukaryota</taxon>
        <taxon>Fungi</taxon>
        <taxon>Dikarya</taxon>
        <taxon>Ascomycota</taxon>
        <taxon>Pezizomycotina</taxon>
        <taxon>Dothideomycetes</taxon>
        <taxon>Pleosporomycetidae</taxon>
        <taxon>Pleosporales</taxon>
        <taxon>Massarineae</taxon>
        <taxon>Didymosphaeriaceae</taxon>
        <taxon>Karstenula</taxon>
    </lineage>
</organism>
<dbReference type="InterPro" id="IPR037869">
    <property type="entry name" value="Spp1/CFP1"/>
</dbReference>
<evidence type="ECO:0000313" key="11">
    <source>
        <dbReference type="Proteomes" id="UP000799764"/>
    </source>
</evidence>
<dbReference type="Gene3D" id="3.30.40.10">
    <property type="entry name" value="Zinc/RING finger domain, C3HC4 (zinc finger)"/>
    <property type="match status" value="1"/>
</dbReference>
<dbReference type="InterPro" id="IPR019787">
    <property type="entry name" value="Znf_PHD-finger"/>
</dbReference>
<dbReference type="InterPro" id="IPR011011">
    <property type="entry name" value="Znf_FYVE_PHD"/>
</dbReference>
<keyword evidence="2" id="KW-0479">Metal-binding</keyword>
<dbReference type="SMART" id="SM01373">
    <property type="entry name" value="MAGE"/>
    <property type="match status" value="1"/>
</dbReference>
<dbReference type="InterPro" id="IPR001965">
    <property type="entry name" value="Znf_PHD"/>
</dbReference>
<feature type="region of interest" description="Disordered" evidence="7">
    <location>
        <begin position="1"/>
        <end position="47"/>
    </location>
</feature>
<feature type="region of interest" description="Disordered" evidence="7">
    <location>
        <begin position="425"/>
        <end position="483"/>
    </location>
</feature>
<feature type="region of interest" description="Disordered" evidence="7">
    <location>
        <begin position="375"/>
        <end position="399"/>
    </location>
</feature>
<evidence type="ECO:0000256" key="7">
    <source>
        <dbReference type="SAM" id="MobiDB-lite"/>
    </source>
</evidence>
<evidence type="ECO:0000256" key="4">
    <source>
        <dbReference type="ARBA" id="ARBA00022833"/>
    </source>
</evidence>
<dbReference type="AlphaFoldDB" id="A0A9P4UHB5"/>
<feature type="compositionally biased region" description="Low complexity" evidence="7">
    <location>
        <begin position="431"/>
        <end position="444"/>
    </location>
</feature>
<dbReference type="InterPro" id="IPR041899">
    <property type="entry name" value="MAGE_WH2"/>
</dbReference>
<dbReference type="InterPro" id="IPR002190">
    <property type="entry name" value="MHD_dom"/>
</dbReference>
<feature type="compositionally biased region" description="Polar residues" evidence="7">
    <location>
        <begin position="19"/>
        <end position="28"/>
    </location>
</feature>
<feature type="domain" description="PHD-type" evidence="8">
    <location>
        <begin position="714"/>
        <end position="765"/>
    </location>
</feature>
<gene>
    <name evidence="10" type="ORF">P171DRAFT_469897</name>
</gene>